<dbReference type="EMBL" id="JARJBB010000009">
    <property type="protein sequence ID" value="MDF3300727.1"/>
    <property type="molecule type" value="Genomic_DNA"/>
</dbReference>
<dbReference type="Pfam" id="PF21537">
    <property type="entry name" value="DUF1980_C"/>
    <property type="match status" value="1"/>
</dbReference>
<feature type="transmembrane region" description="Helical" evidence="2">
    <location>
        <begin position="33"/>
        <end position="55"/>
    </location>
</feature>
<proteinExistence type="predicted"/>
<feature type="domain" description="DUF1980" evidence="3">
    <location>
        <begin position="178"/>
        <end position="269"/>
    </location>
</feature>
<gene>
    <name evidence="4" type="ORF">P3H78_19275</name>
</gene>
<organism evidence="4 5">
    <name type="scientific">Streptomyces tropicalis</name>
    <dbReference type="NCBI Taxonomy" id="3034234"/>
    <lineage>
        <taxon>Bacteria</taxon>
        <taxon>Bacillati</taxon>
        <taxon>Actinomycetota</taxon>
        <taxon>Actinomycetes</taxon>
        <taxon>Kitasatosporales</taxon>
        <taxon>Streptomycetaceae</taxon>
        <taxon>Streptomyces</taxon>
    </lineage>
</organism>
<keyword evidence="5" id="KW-1185">Reference proteome</keyword>
<dbReference type="RefSeq" id="WP_276110281.1">
    <property type="nucleotide sequence ID" value="NZ_JARJBB010000009.1"/>
</dbReference>
<keyword evidence="2" id="KW-0812">Transmembrane</keyword>
<name>A0ABT6A8F9_9ACTN</name>
<evidence type="ECO:0000313" key="4">
    <source>
        <dbReference type="EMBL" id="MDF3300727.1"/>
    </source>
</evidence>
<evidence type="ECO:0000256" key="2">
    <source>
        <dbReference type="SAM" id="Phobius"/>
    </source>
</evidence>
<feature type="transmembrane region" description="Helical" evidence="2">
    <location>
        <begin position="112"/>
        <end position="131"/>
    </location>
</feature>
<comment type="caution">
    <text evidence="4">The sequence shown here is derived from an EMBL/GenBank/DDBJ whole genome shotgun (WGS) entry which is preliminary data.</text>
</comment>
<protein>
    <submittedName>
        <fullName evidence="4">TIGR03943 family protein</fullName>
    </submittedName>
</protein>
<feature type="region of interest" description="Disordered" evidence="1">
    <location>
        <begin position="64"/>
        <end position="106"/>
    </location>
</feature>
<sequence length="275" mass="29133">MNRQAQAVVLFLVGAALLHAGLSGLYLRYVKAGLQPMLLASGTVLVVTALATLWYERRGAGTAAVGAGAPGQAPAPPGSPRPADHRPTPDDHHHGPDDHHHGPDGHHREPRISWLLVLPLFALILVAPPALGSYSAVRTGTALQPPYGYAALPAGSPLRLSVVDYAGRAAYDRGRSLGGRPVQVTGFVALDRTGAPYLVRMALNCCAADAQPVKIGLTGRIPPVLQPDSWLQVTGIYTPRRTRDPVNGGPIPFLAVTQAKPVPTPRDPYDETWNQ</sequence>
<dbReference type="Proteomes" id="UP001221150">
    <property type="component" value="Unassembled WGS sequence"/>
</dbReference>
<evidence type="ECO:0000313" key="5">
    <source>
        <dbReference type="Proteomes" id="UP001221150"/>
    </source>
</evidence>
<dbReference type="NCBIfam" id="TIGR03943">
    <property type="entry name" value="TIGR03943 family putative permease subunit"/>
    <property type="match status" value="1"/>
</dbReference>
<dbReference type="InterPro" id="IPR015402">
    <property type="entry name" value="DUF1980"/>
</dbReference>
<dbReference type="InterPro" id="IPR048447">
    <property type="entry name" value="DUF1980_C"/>
</dbReference>
<keyword evidence="2" id="KW-1133">Transmembrane helix</keyword>
<evidence type="ECO:0000256" key="1">
    <source>
        <dbReference type="SAM" id="MobiDB-lite"/>
    </source>
</evidence>
<keyword evidence="2" id="KW-0472">Membrane</keyword>
<feature type="compositionally biased region" description="Basic and acidic residues" evidence="1">
    <location>
        <begin position="82"/>
        <end position="106"/>
    </location>
</feature>
<evidence type="ECO:0000259" key="3">
    <source>
        <dbReference type="Pfam" id="PF21537"/>
    </source>
</evidence>
<accession>A0ABT6A8F9</accession>
<reference evidence="4 5" key="1">
    <citation type="submission" date="2023-03" db="EMBL/GenBank/DDBJ databases">
        <title>Draft genome sequence of Streptomyces sp. K1PA1 isolated from peat swamp forest in Thailand.</title>
        <authorList>
            <person name="Klaysubun C."/>
            <person name="Duangmal K."/>
        </authorList>
    </citation>
    <scope>NUCLEOTIDE SEQUENCE [LARGE SCALE GENOMIC DNA]</scope>
    <source>
        <strain evidence="4 5">K1PA1</strain>
    </source>
</reference>